<evidence type="ECO:0000256" key="1">
    <source>
        <dbReference type="SAM" id="MobiDB-lite"/>
    </source>
</evidence>
<feature type="region of interest" description="Disordered" evidence="1">
    <location>
        <begin position="111"/>
        <end position="260"/>
    </location>
</feature>
<accession>A0A284S9P5</accession>
<reference evidence="3" key="1">
    <citation type="journal article" date="2017" name="Nat. Ecol. Evol.">
        <title>Genome expansion and lineage-specific genetic innovations in the forest pathogenic fungi Armillaria.</title>
        <authorList>
            <person name="Sipos G."/>
            <person name="Prasanna A.N."/>
            <person name="Walter M.C."/>
            <person name="O'Connor E."/>
            <person name="Balint B."/>
            <person name="Krizsan K."/>
            <person name="Kiss B."/>
            <person name="Hess J."/>
            <person name="Varga T."/>
            <person name="Slot J."/>
            <person name="Riley R."/>
            <person name="Boka B."/>
            <person name="Rigling D."/>
            <person name="Barry K."/>
            <person name="Lee J."/>
            <person name="Mihaltcheva S."/>
            <person name="LaButti K."/>
            <person name="Lipzen A."/>
            <person name="Waldron R."/>
            <person name="Moloney N.M."/>
            <person name="Sperisen C."/>
            <person name="Kredics L."/>
            <person name="Vagvoelgyi C."/>
            <person name="Patrignani A."/>
            <person name="Fitzpatrick D."/>
            <person name="Nagy I."/>
            <person name="Doyle S."/>
            <person name="Anderson J.B."/>
            <person name="Grigoriev I.V."/>
            <person name="Gueldener U."/>
            <person name="Muensterkoetter M."/>
            <person name="Nagy L.G."/>
        </authorList>
    </citation>
    <scope>NUCLEOTIDE SEQUENCE [LARGE SCALE GENOMIC DNA]</scope>
    <source>
        <strain evidence="3">C18/9</strain>
    </source>
</reference>
<evidence type="ECO:0000313" key="3">
    <source>
        <dbReference type="Proteomes" id="UP000219338"/>
    </source>
</evidence>
<keyword evidence="3" id="KW-1185">Reference proteome</keyword>
<evidence type="ECO:0000313" key="2">
    <source>
        <dbReference type="EMBL" id="SJL17738.1"/>
    </source>
</evidence>
<gene>
    <name evidence="2" type="ORF">ARMOST_21299</name>
</gene>
<dbReference type="EMBL" id="FUEG01000047">
    <property type="protein sequence ID" value="SJL17738.1"/>
    <property type="molecule type" value="Genomic_DNA"/>
</dbReference>
<feature type="region of interest" description="Disordered" evidence="1">
    <location>
        <begin position="458"/>
        <end position="522"/>
    </location>
</feature>
<dbReference type="Proteomes" id="UP000219338">
    <property type="component" value="Unassembled WGS sequence"/>
</dbReference>
<feature type="compositionally biased region" description="Acidic residues" evidence="1">
    <location>
        <begin position="150"/>
        <end position="166"/>
    </location>
</feature>
<feature type="compositionally biased region" description="Low complexity" evidence="1">
    <location>
        <begin position="225"/>
        <end position="239"/>
    </location>
</feature>
<protein>
    <submittedName>
        <fullName evidence="2">Uncharacterized protein</fullName>
    </submittedName>
</protein>
<feature type="compositionally biased region" description="Low complexity" evidence="1">
    <location>
        <begin position="249"/>
        <end position="260"/>
    </location>
</feature>
<name>A0A284S9P5_ARMOS</name>
<proteinExistence type="predicted"/>
<dbReference type="AlphaFoldDB" id="A0A284S9P5"/>
<sequence length="522" mass="56433">MKLGDFAVGVNRLRPLLNPDKRRQYRSKEIARRLKDSTPFLIQILKLSRQSKAHPAASFARDLLYTCDAIIAELPTNLQLSSFDSWELRTSERSGRVMIEEDTPLPEAFLATLSDQGRKRKVPPRDDSGNEDASGDDDDEEQGDATSGDEGSDDESEESSDESEEEIVPKVHRRNHQEPKTEGVIPQKEVHHSQGTEVGLSITVPVGPLKKAAKTQPGSVKDEPAPTASSSRGSRASQRPKGKGEEKPVASSSKAAAPATVTIKNKKHLAFGTHRYGREVPVPVKDEEIETIVQASIVPQYGCAQCSSSVQNQPCVFLGWGKRCNNCEAATKSLCSYRAEPVQRYHARKELAKFVEATPDNVRTSIGRTTAALQVFETCANAAAQAAQQYRASLEETLVICQDAAANEGGNALQGIVFESVDFEEQLRTALVSLGRSSATPSNTAGTSFSSRFATQAFSQPPLRNDSSPRPLTEDSGAVTTPAPPRATSAVPKDDSGDEVNALVDQITSSPVRPPIESLKDA</sequence>
<feature type="compositionally biased region" description="Acidic residues" evidence="1">
    <location>
        <begin position="129"/>
        <end position="143"/>
    </location>
</feature>
<organism evidence="2 3">
    <name type="scientific">Armillaria ostoyae</name>
    <name type="common">Armillaria root rot fungus</name>
    <dbReference type="NCBI Taxonomy" id="47428"/>
    <lineage>
        <taxon>Eukaryota</taxon>
        <taxon>Fungi</taxon>
        <taxon>Dikarya</taxon>
        <taxon>Basidiomycota</taxon>
        <taxon>Agaricomycotina</taxon>
        <taxon>Agaricomycetes</taxon>
        <taxon>Agaricomycetidae</taxon>
        <taxon>Agaricales</taxon>
        <taxon>Marasmiineae</taxon>
        <taxon>Physalacriaceae</taxon>
        <taxon>Armillaria</taxon>
    </lineage>
</organism>